<dbReference type="Proteomes" id="UP000287033">
    <property type="component" value="Unassembled WGS sequence"/>
</dbReference>
<dbReference type="AlphaFoldDB" id="A0A401T769"/>
<evidence type="ECO:0000313" key="2">
    <source>
        <dbReference type="Proteomes" id="UP000287033"/>
    </source>
</evidence>
<gene>
    <name evidence="1" type="ORF">chiPu_0017002</name>
</gene>
<reference evidence="1 2" key="1">
    <citation type="journal article" date="2018" name="Nat. Ecol. Evol.">
        <title>Shark genomes provide insights into elasmobranch evolution and the origin of vertebrates.</title>
        <authorList>
            <person name="Hara Y"/>
            <person name="Yamaguchi K"/>
            <person name="Onimaru K"/>
            <person name="Kadota M"/>
            <person name="Koyanagi M"/>
            <person name="Keeley SD"/>
            <person name="Tatsumi K"/>
            <person name="Tanaka K"/>
            <person name="Motone F"/>
            <person name="Kageyama Y"/>
            <person name="Nozu R"/>
            <person name="Adachi N"/>
            <person name="Nishimura O"/>
            <person name="Nakagawa R"/>
            <person name="Tanegashima C"/>
            <person name="Kiyatake I"/>
            <person name="Matsumoto R"/>
            <person name="Murakumo K"/>
            <person name="Nishida K"/>
            <person name="Terakita A"/>
            <person name="Kuratani S"/>
            <person name="Sato K"/>
            <person name="Hyodo S Kuraku.S."/>
        </authorList>
    </citation>
    <scope>NUCLEOTIDE SEQUENCE [LARGE SCALE GENOMIC DNA]</scope>
</reference>
<sequence length="75" mass="9293">MKVFLFVYGTCEVVNLELFQERFRFVFDYHLGQQQGLRTWLRVFLLFLHLQYFIPHECKFHSRSDWRDEDNFSAP</sequence>
<keyword evidence="2" id="KW-1185">Reference proteome</keyword>
<evidence type="ECO:0000313" key="1">
    <source>
        <dbReference type="EMBL" id="GCC38488.1"/>
    </source>
</evidence>
<comment type="caution">
    <text evidence="1">The sequence shown here is derived from an EMBL/GenBank/DDBJ whole genome shotgun (WGS) entry which is preliminary data.</text>
</comment>
<protein>
    <submittedName>
        <fullName evidence="1">Uncharacterized protein</fullName>
    </submittedName>
</protein>
<proteinExistence type="predicted"/>
<organism evidence="1 2">
    <name type="scientific">Chiloscyllium punctatum</name>
    <name type="common">Brownbanded bambooshark</name>
    <name type="synonym">Hemiscyllium punctatum</name>
    <dbReference type="NCBI Taxonomy" id="137246"/>
    <lineage>
        <taxon>Eukaryota</taxon>
        <taxon>Metazoa</taxon>
        <taxon>Chordata</taxon>
        <taxon>Craniata</taxon>
        <taxon>Vertebrata</taxon>
        <taxon>Chondrichthyes</taxon>
        <taxon>Elasmobranchii</taxon>
        <taxon>Galeomorphii</taxon>
        <taxon>Galeoidea</taxon>
        <taxon>Orectolobiformes</taxon>
        <taxon>Hemiscylliidae</taxon>
        <taxon>Chiloscyllium</taxon>
    </lineage>
</organism>
<accession>A0A401T769</accession>
<dbReference type="EMBL" id="BEZZ01001194">
    <property type="protein sequence ID" value="GCC38488.1"/>
    <property type="molecule type" value="Genomic_DNA"/>
</dbReference>
<name>A0A401T769_CHIPU</name>